<evidence type="ECO:0000256" key="7">
    <source>
        <dbReference type="PIRSR" id="PIRSR600223-1"/>
    </source>
</evidence>
<dbReference type="CDD" id="cd06530">
    <property type="entry name" value="S26_SPase_I"/>
    <property type="match status" value="1"/>
</dbReference>
<dbReference type="GO" id="GO:0009003">
    <property type="term" value="F:signal peptidase activity"/>
    <property type="evidence" value="ECO:0007669"/>
    <property type="project" value="UniProtKB-EC"/>
</dbReference>
<dbReference type="PRINTS" id="PR00727">
    <property type="entry name" value="LEADERPTASE"/>
</dbReference>
<keyword evidence="12" id="KW-1185">Reference proteome</keyword>
<dbReference type="InterPro" id="IPR019533">
    <property type="entry name" value="Peptidase_S26"/>
</dbReference>
<keyword evidence="8" id="KW-1133">Transmembrane helix</keyword>
<dbReference type="EC" id="3.4.21.89" evidence="4 8"/>
<feature type="domain" description="Peptidase S26" evidence="10">
    <location>
        <begin position="14"/>
        <end position="172"/>
    </location>
</feature>
<keyword evidence="6 8" id="KW-0378">Hydrolase</keyword>
<dbReference type="PROSITE" id="PS00501">
    <property type="entry name" value="SPASE_I_1"/>
    <property type="match status" value="1"/>
</dbReference>
<reference evidence="11 12" key="1">
    <citation type="submission" date="2016-10" db="EMBL/GenBank/DDBJ databases">
        <authorList>
            <person name="de Groot N.N."/>
        </authorList>
    </citation>
    <scope>NUCLEOTIDE SEQUENCE [LARGE SCALE GENOMIC DNA]</scope>
    <source>
        <strain evidence="11 12">DSM 23310</strain>
    </source>
</reference>
<evidence type="ECO:0000256" key="4">
    <source>
        <dbReference type="ARBA" id="ARBA00013208"/>
    </source>
</evidence>
<feature type="active site" evidence="7">
    <location>
        <position position="44"/>
    </location>
</feature>
<evidence type="ECO:0000256" key="1">
    <source>
        <dbReference type="ARBA" id="ARBA00000677"/>
    </source>
</evidence>
<dbReference type="PROSITE" id="PS00760">
    <property type="entry name" value="SPASE_I_2"/>
    <property type="match status" value="1"/>
</dbReference>
<evidence type="ECO:0000313" key="11">
    <source>
        <dbReference type="EMBL" id="SDW39047.1"/>
    </source>
</evidence>
<evidence type="ECO:0000256" key="8">
    <source>
        <dbReference type="RuleBase" id="RU003993"/>
    </source>
</evidence>
<comment type="similarity">
    <text evidence="3 9">Belongs to the peptidase S26 family.</text>
</comment>
<comment type="subcellular location">
    <subcellularLocation>
        <location evidence="2">Cell membrane</location>
        <topology evidence="2">Single-pass type II membrane protein</topology>
    </subcellularLocation>
    <subcellularLocation>
        <location evidence="9">Membrane</location>
        <topology evidence="9">Single-pass type II membrane protein</topology>
    </subcellularLocation>
</comment>
<sequence length="182" mass="20778">MEGDNNKTAKNEVLEWIKSILLAVVIAVLIKTFIFNTTYVLGNSMYPTLHERDRLFANKIPLYFSGPKRGEIVVLKAPDATNKDYIKRVIAIGGDTVSIIDGKVYLNGQLLEEDYIEEGAYTHVYDQNYWEVPEGYVFVLGDNREEGASKDSRYFGCVPVDSIKGITTFRYYPFNHRFGKIE</sequence>
<dbReference type="SUPFAM" id="SSF51306">
    <property type="entry name" value="LexA/Signal peptidase"/>
    <property type="match status" value="1"/>
</dbReference>
<keyword evidence="8" id="KW-0472">Membrane</keyword>
<evidence type="ECO:0000256" key="6">
    <source>
        <dbReference type="ARBA" id="ARBA00022801"/>
    </source>
</evidence>
<evidence type="ECO:0000259" key="10">
    <source>
        <dbReference type="Pfam" id="PF10502"/>
    </source>
</evidence>
<dbReference type="OrthoDB" id="9802919at2"/>
<organism evidence="11 12">
    <name type="scientific">Tepidimicrobium xylanilyticum</name>
    <dbReference type="NCBI Taxonomy" id="1123352"/>
    <lineage>
        <taxon>Bacteria</taxon>
        <taxon>Bacillati</taxon>
        <taxon>Bacillota</taxon>
        <taxon>Tissierellia</taxon>
        <taxon>Tissierellales</taxon>
        <taxon>Tepidimicrobiaceae</taxon>
        <taxon>Tepidimicrobium</taxon>
    </lineage>
</organism>
<dbReference type="GO" id="GO:0006465">
    <property type="term" value="P:signal peptide processing"/>
    <property type="evidence" value="ECO:0007669"/>
    <property type="project" value="InterPro"/>
</dbReference>
<keyword evidence="5 8" id="KW-0645">Protease</keyword>
<dbReference type="Proteomes" id="UP000198828">
    <property type="component" value="Unassembled WGS sequence"/>
</dbReference>
<accession>A0A1H2T5J2</accession>
<gene>
    <name evidence="11" type="ORF">SAMN05660923_00633</name>
</gene>
<evidence type="ECO:0000256" key="3">
    <source>
        <dbReference type="ARBA" id="ARBA00009370"/>
    </source>
</evidence>
<dbReference type="AlphaFoldDB" id="A0A1H2T5J2"/>
<dbReference type="RefSeq" id="WP_093750793.1">
    <property type="nucleotide sequence ID" value="NZ_FNNG01000002.1"/>
</dbReference>
<proteinExistence type="inferred from homology"/>
<feature type="transmembrane region" description="Helical" evidence="8">
    <location>
        <begin position="20"/>
        <end position="42"/>
    </location>
</feature>
<name>A0A1H2T5J2_9FIRM</name>
<evidence type="ECO:0000256" key="5">
    <source>
        <dbReference type="ARBA" id="ARBA00022670"/>
    </source>
</evidence>
<keyword evidence="8" id="KW-0812">Transmembrane</keyword>
<dbReference type="Gene3D" id="2.10.109.10">
    <property type="entry name" value="Umud Fragment, subunit A"/>
    <property type="match status" value="1"/>
</dbReference>
<comment type="catalytic activity">
    <reaction evidence="1 8">
        <text>Cleavage of hydrophobic, N-terminal signal or leader sequences from secreted and periplasmic proteins.</text>
        <dbReference type="EC" id="3.4.21.89"/>
    </reaction>
</comment>
<dbReference type="PANTHER" id="PTHR43390:SF1">
    <property type="entry name" value="CHLOROPLAST PROCESSING PEPTIDASE"/>
    <property type="match status" value="1"/>
</dbReference>
<dbReference type="InterPro" id="IPR000223">
    <property type="entry name" value="Pept_S26A_signal_pept_1"/>
</dbReference>
<dbReference type="EMBL" id="FNNG01000002">
    <property type="protein sequence ID" value="SDW39047.1"/>
    <property type="molecule type" value="Genomic_DNA"/>
</dbReference>
<evidence type="ECO:0000313" key="12">
    <source>
        <dbReference type="Proteomes" id="UP000198828"/>
    </source>
</evidence>
<evidence type="ECO:0000256" key="2">
    <source>
        <dbReference type="ARBA" id="ARBA00004401"/>
    </source>
</evidence>
<feature type="active site" evidence="7">
    <location>
        <position position="87"/>
    </location>
</feature>
<dbReference type="InterPro" id="IPR036286">
    <property type="entry name" value="LexA/Signal_pep-like_sf"/>
</dbReference>
<protein>
    <recommendedName>
        <fullName evidence="4 8">Signal peptidase I</fullName>
        <ecNumber evidence="4 8">3.4.21.89</ecNumber>
    </recommendedName>
</protein>
<dbReference type="InterPro" id="IPR019756">
    <property type="entry name" value="Pept_S26A_signal_pept_1_Ser-AS"/>
</dbReference>
<evidence type="ECO:0000256" key="9">
    <source>
        <dbReference type="RuleBase" id="RU362042"/>
    </source>
</evidence>
<dbReference type="GO" id="GO:0004252">
    <property type="term" value="F:serine-type endopeptidase activity"/>
    <property type="evidence" value="ECO:0007669"/>
    <property type="project" value="InterPro"/>
</dbReference>
<dbReference type="PANTHER" id="PTHR43390">
    <property type="entry name" value="SIGNAL PEPTIDASE I"/>
    <property type="match status" value="1"/>
</dbReference>
<dbReference type="NCBIfam" id="TIGR02227">
    <property type="entry name" value="sigpep_I_bact"/>
    <property type="match status" value="1"/>
</dbReference>
<dbReference type="Pfam" id="PF10502">
    <property type="entry name" value="Peptidase_S26"/>
    <property type="match status" value="1"/>
</dbReference>
<dbReference type="GO" id="GO:0005886">
    <property type="term" value="C:plasma membrane"/>
    <property type="evidence" value="ECO:0007669"/>
    <property type="project" value="UniProtKB-SubCell"/>
</dbReference>
<dbReference type="InterPro" id="IPR019757">
    <property type="entry name" value="Pept_S26A_signal_pept_1_Lys-AS"/>
</dbReference>